<dbReference type="Proteomes" id="UP000033870">
    <property type="component" value="Unassembled WGS sequence"/>
</dbReference>
<accession>A0A0G2BBX3</accession>
<sequence>MKKKITLDDLAAMVAQGFAEMGGKIDGIESRLIGVDGTLQGLKTDIERIDLRLSQAAWQIDYRNLDERVTVLEQKAGIKQAVGV</sequence>
<dbReference type="EMBL" id="LCRX01000001">
    <property type="protein sequence ID" value="KKW43064.1"/>
    <property type="molecule type" value="Genomic_DNA"/>
</dbReference>
<protein>
    <submittedName>
        <fullName evidence="1">Uncharacterized protein</fullName>
    </submittedName>
</protein>
<gene>
    <name evidence="1" type="ORF">UY92_C0001G0078</name>
</gene>
<proteinExistence type="predicted"/>
<dbReference type="STRING" id="1619044.UY92_C0001G0078"/>
<organism evidence="1 2">
    <name type="scientific">Candidatus Magasanikbacteria bacterium GW2011_GWA2_56_11</name>
    <dbReference type="NCBI Taxonomy" id="1619044"/>
    <lineage>
        <taxon>Bacteria</taxon>
        <taxon>Candidatus Magasanikiibacteriota</taxon>
    </lineage>
</organism>
<dbReference type="AlphaFoldDB" id="A0A0G2BBX3"/>
<comment type="caution">
    <text evidence="1">The sequence shown here is derived from an EMBL/GenBank/DDBJ whole genome shotgun (WGS) entry which is preliminary data.</text>
</comment>
<name>A0A0G2BBX3_9BACT</name>
<evidence type="ECO:0000313" key="1">
    <source>
        <dbReference type="EMBL" id="KKW43064.1"/>
    </source>
</evidence>
<evidence type="ECO:0000313" key="2">
    <source>
        <dbReference type="Proteomes" id="UP000033870"/>
    </source>
</evidence>
<reference evidence="1 2" key="1">
    <citation type="journal article" date="2015" name="Nature">
        <title>rRNA introns, odd ribosomes, and small enigmatic genomes across a large radiation of phyla.</title>
        <authorList>
            <person name="Brown C.T."/>
            <person name="Hug L.A."/>
            <person name="Thomas B.C."/>
            <person name="Sharon I."/>
            <person name="Castelle C.J."/>
            <person name="Singh A."/>
            <person name="Wilkins M.J."/>
            <person name="Williams K.H."/>
            <person name="Banfield J.F."/>
        </authorList>
    </citation>
    <scope>NUCLEOTIDE SEQUENCE [LARGE SCALE GENOMIC DNA]</scope>
</reference>